<gene>
    <name evidence="10" type="ORF">ANCCEY_10940</name>
</gene>
<sequence>MALLGISTEKTKAAGKRPRKSVQERTAKDRETVGGGEVRRRAQPMKDDKRRRCAAFPQLIACGDGRKRLRDSICAGEPEGSMTGSQSEESLAYSSQLPSTVLEVFRNNYEDFTEVQIRAGRELLSHHDVVVESPTGSGKTLAYLLPTFAILSKRGAFGKHEFGAVILSPSRELSSQIATVASPFAEKLGYSIAVTVGGTKVEQNLKKLKNLGGNILVATPGRLFQLLSLDKDGSLKRALKTVEVLIVDEADRFHEAQFEMHFKEILQALPKQRRNGLFSATQAKEMDDLSMFGLRNKKVIKIKQSANLVSPSTLNNFYTVCEAAEKLMCVVEFVRNKPDKKILVFFPSCGGVKYFYMILSRVLTKRSLYAVHGHSSSSERSKQIEDFRKSENGVMLSTDVMSRGIDIQDIDWVVQFEIPKLSSWFVHRSGRTARCGRDGNALLVITPQQTAYVGYLTKHEQVELKELSVPTSNASKADQLREKIIKIVCTDREILEAGTRAFVSHIESYVKHDCNIVCGLKDLDVSGLAHAYGLLRLPKMRELSGRKDLDKFQRSDIDTSTIKYANPALERKRSEIMAEKHEKKVKAKKEKLVKKSLNKKGKGSKTSKDGAATAKDTKEKKVLKRKIEQSAAEEKDDFENDIKLLKKMKKGRLSKKELRDVL</sequence>
<feature type="compositionally biased region" description="Basic and acidic residues" evidence="7">
    <location>
        <begin position="21"/>
        <end position="49"/>
    </location>
</feature>
<feature type="compositionally biased region" description="Basic residues" evidence="7">
    <location>
        <begin position="583"/>
        <end position="605"/>
    </location>
</feature>
<dbReference type="EMBL" id="KE125237">
    <property type="protein sequence ID" value="EPB69972.1"/>
    <property type="molecule type" value="Genomic_DNA"/>
</dbReference>
<dbReference type="GO" id="GO:0003723">
    <property type="term" value="F:RNA binding"/>
    <property type="evidence" value="ECO:0007669"/>
    <property type="project" value="UniProtKB-UniRule"/>
</dbReference>
<feature type="region of interest" description="Disordered" evidence="7">
    <location>
        <begin position="580"/>
        <end position="636"/>
    </location>
</feature>
<proteinExistence type="inferred from homology"/>
<evidence type="ECO:0000256" key="5">
    <source>
        <dbReference type="ARBA" id="ARBA00022884"/>
    </source>
</evidence>
<evidence type="ECO:0000313" key="10">
    <source>
        <dbReference type="EMBL" id="EPB69972.1"/>
    </source>
</evidence>
<dbReference type="PANTHER" id="PTHR24031">
    <property type="entry name" value="RNA HELICASE"/>
    <property type="match status" value="1"/>
</dbReference>
<dbReference type="GO" id="GO:0005524">
    <property type="term" value="F:ATP binding"/>
    <property type="evidence" value="ECO:0007669"/>
    <property type="project" value="UniProtKB-UniRule"/>
</dbReference>
<keyword evidence="11" id="KW-1185">Reference proteome</keyword>
<dbReference type="InterPro" id="IPR014001">
    <property type="entry name" value="Helicase_ATP-bd"/>
</dbReference>
<accession>A0A0D6LQP3</accession>
<reference evidence="10 11" key="1">
    <citation type="submission" date="2013-05" db="EMBL/GenBank/DDBJ databases">
        <title>Draft genome of the parasitic nematode Anyclostoma ceylanicum.</title>
        <authorList>
            <person name="Mitreva M."/>
        </authorList>
    </citation>
    <scope>NUCLEOTIDE SEQUENCE [LARGE SCALE GENOMIC DNA]</scope>
</reference>
<feature type="domain" description="Helicase ATP-binding" evidence="8">
    <location>
        <begin position="120"/>
        <end position="300"/>
    </location>
</feature>
<dbReference type="CDD" id="cd17960">
    <property type="entry name" value="DEADc_DDX55"/>
    <property type="match status" value="1"/>
</dbReference>
<keyword evidence="3 6" id="KW-0347">Helicase</keyword>
<feature type="compositionally biased region" description="Basic and acidic residues" evidence="7">
    <location>
        <begin position="615"/>
        <end position="628"/>
    </location>
</feature>
<dbReference type="CDD" id="cd18787">
    <property type="entry name" value="SF2_C_DEAD"/>
    <property type="match status" value="1"/>
</dbReference>
<evidence type="ECO:0000256" key="7">
    <source>
        <dbReference type="SAM" id="MobiDB-lite"/>
    </source>
</evidence>
<dbReference type="InterPro" id="IPR025313">
    <property type="entry name" value="SPB4-like_CTE"/>
</dbReference>
<name>A0A0D6LQP3_9BILA</name>
<evidence type="ECO:0000256" key="2">
    <source>
        <dbReference type="ARBA" id="ARBA00022801"/>
    </source>
</evidence>
<protein>
    <recommendedName>
        <fullName evidence="6">ATP-dependent RNA helicase</fullName>
        <ecNumber evidence="6">3.6.4.13</ecNumber>
    </recommendedName>
</protein>
<dbReference type="SUPFAM" id="SSF52540">
    <property type="entry name" value="P-loop containing nucleoside triphosphate hydrolases"/>
    <property type="match status" value="1"/>
</dbReference>
<dbReference type="EC" id="3.6.4.13" evidence="6"/>
<dbReference type="PROSITE" id="PS51192">
    <property type="entry name" value="HELICASE_ATP_BIND_1"/>
    <property type="match status" value="1"/>
</dbReference>
<organism evidence="10 11">
    <name type="scientific">Ancylostoma ceylanicum</name>
    <dbReference type="NCBI Taxonomy" id="53326"/>
    <lineage>
        <taxon>Eukaryota</taxon>
        <taxon>Metazoa</taxon>
        <taxon>Ecdysozoa</taxon>
        <taxon>Nematoda</taxon>
        <taxon>Chromadorea</taxon>
        <taxon>Rhabditida</taxon>
        <taxon>Rhabditina</taxon>
        <taxon>Rhabditomorpha</taxon>
        <taxon>Strongyloidea</taxon>
        <taxon>Ancylostomatidae</taxon>
        <taxon>Ancylostomatinae</taxon>
        <taxon>Ancylostoma</taxon>
    </lineage>
</organism>
<dbReference type="Proteomes" id="UP000054495">
    <property type="component" value="Unassembled WGS sequence"/>
</dbReference>
<dbReference type="InterPro" id="IPR001650">
    <property type="entry name" value="Helicase_C-like"/>
</dbReference>
<keyword evidence="4 6" id="KW-0067">ATP-binding</keyword>
<comment type="function">
    <text evidence="6">RNA helicase.</text>
</comment>
<dbReference type="InterPro" id="IPR027417">
    <property type="entry name" value="P-loop_NTPase"/>
</dbReference>
<dbReference type="Gene3D" id="3.40.50.300">
    <property type="entry name" value="P-loop containing nucleotide triphosphate hydrolases"/>
    <property type="match status" value="2"/>
</dbReference>
<keyword evidence="5 6" id="KW-0694">RNA-binding</keyword>
<evidence type="ECO:0000259" key="9">
    <source>
        <dbReference type="PROSITE" id="PS51194"/>
    </source>
</evidence>
<dbReference type="Pfam" id="PF00270">
    <property type="entry name" value="DEAD"/>
    <property type="match status" value="1"/>
</dbReference>
<evidence type="ECO:0000256" key="1">
    <source>
        <dbReference type="ARBA" id="ARBA00022741"/>
    </source>
</evidence>
<evidence type="ECO:0000256" key="4">
    <source>
        <dbReference type="ARBA" id="ARBA00022840"/>
    </source>
</evidence>
<dbReference type="SMART" id="SM00487">
    <property type="entry name" value="DEXDc"/>
    <property type="match status" value="1"/>
</dbReference>
<dbReference type="SMART" id="SM00490">
    <property type="entry name" value="HELICc"/>
    <property type="match status" value="1"/>
</dbReference>
<keyword evidence="1 6" id="KW-0547">Nucleotide-binding</keyword>
<evidence type="ECO:0000256" key="3">
    <source>
        <dbReference type="ARBA" id="ARBA00022806"/>
    </source>
</evidence>
<comment type="similarity">
    <text evidence="6">Belongs to the DEAD box helicase family.</text>
</comment>
<comment type="domain">
    <text evidence="6">The Q motif is unique to and characteristic of the DEAD box family of RNA helicases and controls ATP binding and hydrolysis.</text>
</comment>
<dbReference type="GO" id="GO:0016787">
    <property type="term" value="F:hydrolase activity"/>
    <property type="evidence" value="ECO:0007669"/>
    <property type="project" value="UniProtKB-KW"/>
</dbReference>
<feature type="region of interest" description="Disordered" evidence="7">
    <location>
        <begin position="1"/>
        <end position="49"/>
    </location>
</feature>
<dbReference type="Pfam" id="PF00271">
    <property type="entry name" value="Helicase_C"/>
    <property type="match status" value="1"/>
</dbReference>
<dbReference type="AlphaFoldDB" id="A0A0D6LQP3"/>
<evidence type="ECO:0000259" key="8">
    <source>
        <dbReference type="PROSITE" id="PS51192"/>
    </source>
</evidence>
<comment type="catalytic activity">
    <reaction evidence="6">
        <text>ATP + H2O = ADP + phosphate + H(+)</text>
        <dbReference type="Rhea" id="RHEA:13065"/>
        <dbReference type="ChEBI" id="CHEBI:15377"/>
        <dbReference type="ChEBI" id="CHEBI:15378"/>
        <dbReference type="ChEBI" id="CHEBI:30616"/>
        <dbReference type="ChEBI" id="CHEBI:43474"/>
        <dbReference type="ChEBI" id="CHEBI:456216"/>
        <dbReference type="EC" id="3.6.4.13"/>
    </reaction>
</comment>
<evidence type="ECO:0000256" key="6">
    <source>
        <dbReference type="RuleBase" id="RU365068"/>
    </source>
</evidence>
<dbReference type="PROSITE" id="PS51194">
    <property type="entry name" value="HELICASE_CTER"/>
    <property type="match status" value="1"/>
</dbReference>
<dbReference type="SMART" id="SM01178">
    <property type="entry name" value="DUF4217"/>
    <property type="match status" value="1"/>
</dbReference>
<evidence type="ECO:0000313" key="11">
    <source>
        <dbReference type="Proteomes" id="UP000054495"/>
    </source>
</evidence>
<dbReference type="InterPro" id="IPR011545">
    <property type="entry name" value="DEAD/DEAH_box_helicase_dom"/>
</dbReference>
<dbReference type="Pfam" id="PF13959">
    <property type="entry name" value="CTE_SPB4"/>
    <property type="match status" value="1"/>
</dbReference>
<dbReference type="GO" id="GO:0003724">
    <property type="term" value="F:RNA helicase activity"/>
    <property type="evidence" value="ECO:0007669"/>
    <property type="project" value="UniProtKB-EC"/>
</dbReference>
<feature type="domain" description="Helicase C-terminal" evidence="9">
    <location>
        <begin position="326"/>
        <end position="475"/>
    </location>
</feature>
<keyword evidence="2 6" id="KW-0378">Hydrolase</keyword>